<name>A0A7J9EHM7_9ROSI</name>
<dbReference type="EMBL" id="JABEZW010000008">
    <property type="protein sequence ID" value="MBA0772529.1"/>
    <property type="molecule type" value="Genomic_DNA"/>
</dbReference>
<reference evidence="1 2" key="1">
    <citation type="journal article" date="2019" name="Genome Biol. Evol.">
        <title>Insights into the evolution of the New World diploid cottons (Gossypium, subgenus Houzingenia) based on genome sequencing.</title>
        <authorList>
            <person name="Grover C.E."/>
            <person name="Arick M.A. 2nd"/>
            <person name="Thrash A."/>
            <person name="Conover J.L."/>
            <person name="Sanders W.S."/>
            <person name="Peterson D.G."/>
            <person name="Frelichowski J.E."/>
            <person name="Scheffler J.A."/>
            <person name="Scheffler B.E."/>
            <person name="Wendel J.F."/>
        </authorList>
    </citation>
    <scope>NUCLEOTIDE SEQUENCE [LARGE SCALE GENOMIC DNA]</scope>
    <source>
        <strain evidence="1">8</strain>
        <tissue evidence="1">Leaf</tissue>
    </source>
</reference>
<sequence>MLVLRYPRIGYLNTVDKLDLGCSFGSITGKPDLPYQTNHWRSFREYSVRSGYKLLLQGIHTPMPNYNKNTYTHFYKKLWLLNLPLFELEYKKWLAYIFLNNSIYQCRIVDCAIWAIWTAMNKAVYERDRQIQT</sequence>
<proteinExistence type="predicted"/>
<gene>
    <name evidence="1" type="ORF">Gotri_007886</name>
</gene>
<comment type="caution">
    <text evidence="1">The sequence shown here is derived from an EMBL/GenBank/DDBJ whole genome shotgun (WGS) entry which is preliminary data.</text>
</comment>
<evidence type="ECO:0000313" key="1">
    <source>
        <dbReference type="EMBL" id="MBA0772529.1"/>
    </source>
</evidence>
<protein>
    <submittedName>
        <fullName evidence="1">Uncharacterized protein</fullName>
    </submittedName>
</protein>
<dbReference type="AlphaFoldDB" id="A0A7J9EHM7"/>
<dbReference type="Proteomes" id="UP000593568">
    <property type="component" value="Unassembled WGS sequence"/>
</dbReference>
<evidence type="ECO:0000313" key="2">
    <source>
        <dbReference type="Proteomes" id="UP000593568"/>
    </source>
</evidence>
<keyword evidence="2" id="KW-1185">Reference proteome</keyword>
<organism evidence="1 2">
    <name type="scientific">Gossypium trilobum</name>
    <dbReference type="NCBI Taxonomy" id="34281"/>
    <lineage>
        <taxon>Eukaryota</taxon>
        <taxon>Viridiplantae</taxon>
        <taxon>Streptophyta</taxon>
        <taxon>Embryophyta</taxon>
        <taxon>Tracheophyta</taxon>
        <taxon>Spermatophyta</taxon>
        <taxon>Magnoliopsida</taxon>
        <taxon>eudicotyledons</taxon>
        <taxon>Gunneridae</taxon>
        <taxon>Pentapetalae</taxon>
        <taxon>rosids</taxon>
        <taxon>malvids</taxon>
        <taxon>Malvales</taxon>
        <taxon>Malvaceae</taxon>
        <taxon>Malvoideae</taxon>
        <taxon>Gossypium</taxon>
    </lineage>
</organism>
<accession>A0A7J9EHM7</accession>